<feature type="region of interest" description="Disordered" evidence="1">
    <location>
        <begin position="44"/>
        <end position="92"/>
    </location>
</feature>
<dbReference type="GO" id="GO:0006364">
    <property type="term" value="P:rRNA processing"/>
    <property type="evidence" value="ECO:0007669"/>
    <property type="project" value="InterPro"/>
</dbReference>
<dbReference type="GO" id="GO:0000171">
    <property type="term" value="F:ribonuclease MRP activity"/>
    <property type="evidence" value="ECO:0007669"/>
    <property type="project" value="TreeGrafter"/>
</dbReference>
<dbReference type="Pfam" id="PF08228">
    <property type="entry name" value="RNase_P_pop3"/>
    <property type="match status" value="1"/>
</dbReference>
<keyword evidence="3" id="KW-1185">Reference proteome</keyword>
<name>A0AAV5AMD6_9AGAM</name>
<comment type="caution">
    <text evidence="2">The sequence shown here is derived from an EMBL/GenBank/DDBJ whole genome shotgun (WGS) entry which is preliminary data.</text>
</comment>
<sequence>MSAGERIKEIAKPFVPLNVQNMVLAALLTLLKEVGEYNLQKQAINRKRKRARHDKERKEKARAKKRRKDKEEGADPMPMSEDPPTDSVKETPNIATENDDAVIDDEVLLPSEPPVLSHLTCGINEVTKRLEKQAKSRRFREVVSTTDPPLDNPTEATGKHLSYIFVCRSDIDPPILIAHLPELVASCNVPIPSRPLIPVYLISLPKRAEYSLAESLALRRVSILAFDTDTPQLDTVTKLLEAVQPPSASWLVSRVSRPSNPPAQLLPTHIKQLRTTAPRDMRKSKEDRKKRQDAAKETRTAKKGKNAKVRPGVTKMNRKLKIVSVPKDLLPT</sequence>
<dbReference type="GO" id="GO:0008033">
    <property type="term" value="P:tRNA processing"/>
    <property type="evidence" value="ECO:0007669"/>
    <property type="project" value="InterPro"/>
</dbReference>
<organism evidence="2 3">
    <name type="scientific">Clathrus columnatus</name>
    <dbReference type="NCBI Taxonomy" id="1419009"/>
    <lineage>
        <taxon>Eukaryota</taxon>
        <taxon>Fungi</taxon>
        <taxon>Dikarya</taxon>
        <taxon>Basidiomycota</taxon>
        <taxon>Agaricomycotina</taxon>
        <taxon>Agaricomycetes</taxon>
        <taxon>Phallomycetidae</taxon>
        <taxon>Phallales</taxon>
        <taxon>Clathraceae</taxon>
        <taxon>Clathrus</taxon>
    </lineage>
</organism>
<proteinExistence type="predicted"/>
<protein>
    <submittedName>
        <fullName evidence="2">Uncharacterized protein</fullName>
    </submittedName>
</protein>
<dbReference type="Gene3D" id="3.30.1330.30">
    <property type="match status" value="1"/>
</dbReference>
<dbReference type="PANTHER" id="PTHR28272:SF1">
    <property type="entry name" value="RIBONUCLEASES P_MRP PROTEIN SUBUNIT POP3"/>
    <property type="match status" value="1"/>
</dbReference>
<evidence type="ECO:0000256" key="1">
    <source>
        <dbReference type="SAM" id="MobiDB-lite"/>
    </source>
</evidence>
<dbReference type="GO" id="GO:0034965">
    <property type="term" value="P:intronic box C/D snoRNA processing"/>
    <property type="evidence" value="ECO:0007669"/>
    <property type="project" value="TreeGrafter"/>
</dbReference>
<dbReference type="GO" id="GO:0004526">
    <property type="term" value="F:ribonuclease P activity"/>
    <property type="evidence" value="ECO:0007669"/>
    <property type="project" value="TreeGrafter"/>
</dbReference>
<dbReference type="GO" id="GO:0000172">
    <property type="term" value="C:ribonuclease MRP complex"/>
    <property type="evidence" value="ECO:0007669"/>
    <property type="project" value="TreeGrafter"/>
</dbReference>
<dbReference type="Proteomes" id="UP001050691">
    <property type="component" value="Unassembled WGS sequence"/>
</dbReference>
<dbReference type="GO" id="GO:0005829">
    <property type="term" value="C:cytosol"/>
    <property type="evidence" value="ECO:0007669"/>
    <property type="project" value="TreeGrafter"/>
</dbReference>
<feature type="compositionally biased region" description="Basic and acidic residues" evidence="1">
    <location>
        <begin position="277"/>
        <end position="300"/>
    </location>
</feature>
<dbReference type="EMBL" id="BPWL01000011">
    <property type="protein sequence ID" value="GJJ15764.1"/>
    <property type="molecule type" value="Genomic_DNA"/>
</dbReference>
<dbReference type="InterPro" id="IPR013241">
    <property type="entry name" value="RNase_P_Pop3"/>
</dbReference>
<accession>A0AAV5AMD6</accession>
<evidence type="ECO:0000313" key="3">
    <source>
        <dbReference type="Proteomes" id="UP001050691"/>
    </source>
</evidence>
<reference evidence="2" key="1">
    <citation type="submission" date="2021-10" db="EMBL/GenBank/DDBJ databases">
        <title>De novo Genome Assembly of Clathrus columnatus (Basidiomycota, Fungi) Using Illumina and Nanopore Sequence Data.</title>
        <authorList>
            <person name="Ogiso-Tanaka E."/>
            <person name="Itagaki H."/>
            <person name="Hosoya T."/>
            <person name="Hosaka K."/>
        </authorList>
    </citation>
    <scope>NUCLEOTIDE SEQUENCE</scope>
    <source>
        <strain evidence="2">MO-923</strain>
    </source>
</reference>
<evidence type="ECO:0000313" key="2">
    <source>
        <dbReference type="EMBL" id="GJJ15764.1"/>
    </source>
</evidence>
<gene>
    <name evidence="2" type="ORF">Clacol_010042</name>
</gene>
<dbReference type="GO" id="GO:0005655">
    <property type="term" value="C:nucleolar ribonuclease P complex"/>
    <property type="evidence" value="ECO:0007669"/>
    <property type="project" value="TreeGrafter"/>
</dbReference>
<feature type="region of interest" description="Disordered" evidence="1">
    <location>
        <begin position="274"/>
        <end position="332"/>
    </location>
</feature>
<dbReference type="PANTHER" id="PTHR28272">
    <property type="entry name" value="RIBONUCLEASES P/MRP PROTEIN SUBUNIT POP3"/>
    <property type="match status" value="1"/>
</dbReference>
<dbReference type="InterPro" id="IPR029064">
    <property type="entry name" value="Ribosomal_eL30-like_sf"/>
</dbReference>
<dbReference type="AlphaFoldDB" id="A0AAV5AMD6"/>